<dbReference type="PRINTS" id="PR00038">
    <property type="entry name" value="HTHLUXR"/>
</dbReference>
<keyword evidence="3" id="KW-0804">Transcription</keyword>
<reference evidence="5 6" key="1">
    <citation type="journal article" date="2022" name="Int. J. Syst. Evol. Microbiol.">
        <title>Noviherbaspirillum aridicola sp. nov., isolated from an arid soil in Pakistan.</title>
        <authorList>
            <person name="Khan I.U."/>
            <person name="Saqib M."/>
            <person name="Amin A."/>
            <person name="Hussain F."/>
            <person name="Li L."/>
            <person name="Liu Y.H."/>
            <person name="Fang B.Z."/>
            <person name="Ahmed I."/>
            <person name="Li W.J."/>
        </authorList>
    </citation>
    <scope>NUCLEOTIDE SEQUENCE [LARGE SCALE GENOMIC DNA]</scope>
    <source>
        <strain evidence="5 6">NCCP-691</strain>
    </source>
</reference>
<keyword evidence="6" id="KW-1185">Reference proteome</keyword>
<gene>
    <name evidence="5" type="ORF">NCCP691_14640</name>
</gene>
<dbReference type="PROSITE" id="PS50043">
    <property type="entry name" value="HTH_LUXR_2"/>
    <property type="match status" value="1"/>
</dbReference>
<dbReference type="Pfam" id="PF25873">
    <property type="entry name" value="WHD_MalT"/>
    <property type="match status" value="1"/>
</dbReference>
<evidence type="ECO:0000259" key="4">
    <source>
        <dbReference type="PROSITE" id="PS50043"/>
    </source>
</evidence>
<dbReference type="PANTHER" id="PTHR44688:SF16">
    <property type="entry name" value="DNA-BINDING TRANSCRIPTIONAL ACTIVATOR DEVR_DOSR"/>
    <property type="match status" value="1"/>
</dbReference>
<dbReference type="CDD" id="cd06170">
    <property type="entry name" value="LuxR_C_like"/>
    <property type="match status" value="1"/>
</dbReference>
<evidence type="ECO:0000256" key="1">
    <source>
        <dbReference type="ARBA" id="ARBA00023015"/>
    </source>
</evidence>
<keyword evidence="1" id="KW-0805">Transcription regulation</keyword>
<dbReference type="Gene3D" id="1.10.10.10">
    <property type="entry name" value="Winged helix-like DNA-binding domain superfamily/Winged helix DNA-binding domain"/>
    <property type="match status" value="1"/>
</dbReference>
<evidence type="ECO:0000256" key="2">
    <source>
        <dbReference type="ARBA" id="ARBA00023125"/>
    </source>
</evidence>
<dbReference type="Proteomes" id="UP000887222">
    <property type="component" value="Unassembled WGS sequence"/>
</dbReference>
<dbReference type="InterPro" id="IPR016032">
    <property type="entry name" value="Sig_transdc_resp-reg_C-effctor"/>
</dbReference>
<sequence>MQELTHATLLLPKVRPPRPGARTLERMRLLRRAERLSQTRLTLVMAPSGFGKTTLGALWAAALQQQGRRLAWLSLQDGDDSCNRFAEYLAFACEQALMPAQAGEPQPAPHGVEGEQLIAVVINRLARERDDFFLFIDDVHLLGGEALAGVLTLLRHAPANLHLVLLTRPFAPERLLAACQGDVQYVDAADLRFNEAETGALFASCDRAAAAHRLTAGWPAALGILAATDSVGDDRVFAGRGSFLAETHLGVLLEAALSRLTATETGLLEATCIVGRMSAALFADLAGMQQVRDAIQSLEQVHCLLSRVSDDGHWFACHDLVRQGVLARIPPARVEDVLRRAGQWHARQANWREAVDLALRIGDRSAALACIEQSAHLVFYRGDLLTVREWDRQLGLGDDPAVSIKVLLTIALTRILAAPDDAQTLYRLLDAIDARMRSLPPSNGTRVVYWHLQAMRSVLACRGDRLDEALRLSLDCLRQPGVYASLTETVRCVAGYCYLQARRWKEFHEVLTEVARAPVDQYTFLSTVYRQVLLGLENLIRLQAEPARRCLEEGLSLATGRLGPVSVPGALCATLLAFLQQEALEFDEAEKNLALSLDLVAQSGHPDVIARGYSAAARAAKLRGDDVREMQVLERWETLAASARCLRAQVHCAYEKLCVLLRSGAGQRAAACLARLRALHAAVDPETDGELPEVDAWVGLAESHYALVEGRAADAVRMLTRVLCDAQRAGDLHIAVRAGMGLACARFAAQDHRAAVEQTECAIDVARAAGFNATLLCQQADLAQMLALYQRHAPAGLRRGEYLGYMEKLVATGKAMRATSAVSLSPREESVLRLLAQDKSNKEISGLLNITPETVKTHLKSIFAKLEVSKRNAAVKRAQMMQLL</sequence>
<dbReference type="EMBL" id="BPMK01000005">
    <property type="protein sequence ID" value="GIZ51450.1"/>
    <property type="molecule type" value="Genomic_DNA"/>
</dbReference>
<dbReference type="InterPro" id="IPR036388">
    <property type="entry name" value="WH-like_DNA-bd_sf"/>
</dbReference>
<dbReference type="InterPro" id="IPR027417">
    <property type="entry name" value="P-loop_NTPase"/>
</dbReference>
<dbReference type="SMART" id="SM00421">
    <property type="entry name" value="HTH_LUXR"/>
    <property type="match status" value="1"/>
</dbReference>
<comment type="caution">
    <text evidence="5">The sequence shown here is derived from an EMBL/GenBank/DDBJ whole genome shotgun (WGS) entry which is preliminary data.</text>
</comment>
<feature type="domain" description="HTH luxR-type" evidence="4">
    <location>
        <begin position="817"/>
        <end position="882"/>
    </location>
</feature>
<dbReference type="InterPro" id="IPR049945">
    <property type="entry name" value="AAA_22"/>
</dbReference>
<dbReference type="InterPro" id="IPR059106">
    <property type="entry name" value="WHD_MalT"/>
</dbReference>
<dbReference type="Pfam" id="PF13401">
    <property type="entry name" value="AAA_22"/>
    <property type="match status" value="1"/>
</dbReference>
<evidence type="ECO:0000313" key="5">
    <source>
        <dbReference type="EMBL" id="GIZ51450.1"/>
    </source>
</evidence>
<dbReference type="SMART" id="SM00382">
    <property type="entry name" value="AAA"/>
    <property type="match status" value="1"/>
</dbReference>
<dbReference type="Pfam" id="PF00196">
    <property type="entry name" value="GerE"/>
    <property type="match status" value="1"/>
</dbReference>
<proteinExistence type="predicted"/>
<dbReference type="SUPFAM" id="SSF52540">
    <property type="entry name" value="P-loop containing nucleoside triphosphate hydrolases"/>
    <property type="match status" value="1"/>
</dbReference>
<evidence type="ECO:0000256" key="3">
    <source>
        <dbReference type="ARBA" id="ARBA00023163"/>
    </source>
</evidence>
<dbReference type="InterPro" id="IPR000792">
    <property type="entry name" value="Tscrpt_reg_LuxR_C"/>
</dbReference>
<protein>
    <recommendedName>
        <fullName evidence="4">HTH luxR-type domain-containing protein</fullName>
    </recommendedName>
</protein>
<name>A0ABQ4Q2R5_9BURK</name>
<dbReference type="SUPFAM" id="SSF46894">
    <property type="entry name" value="C-terminal effector domain of the bipartite response regulators"/>
    <property type="match status" value="1"/>
</dbReference>
<dbReference type="RefSeq" id="WP_220807616.1">
    <property type="nucleotide sequence ID" value="NZ_BPMK01000005.1"/>
</dbReference>
<organism evidence="5 6">
    <name type="scientific">Noviherbaspirillum aridicola</name>
    <dbReference type="NCBI Taxonomy" id="2849687"/>
    <lineage>
        <taxon>Bacteria</taxon>
        <taxon>Pseudomonadati</taxon>
        <taxon>Pseudomonadota</taxon>
        <taxon>Betaproteobacteria</taxon>
        <taxon>Burkholderiales</taxon>
        <taxon>Oxalobacteraceae</taxon>
        <taxon>Noviherbaspirillum</taxon>
    </lineage>
</organism>
<evidence type="ECO:0000313" key="6">
    <source>
        <dbReference type="Proteomes" id="UP000887222"/>
    </source>
</evidence>
<dbReference type="InterPro" id="IPR003593">
    <property type="entry name" value="AAA+_ATPase"/>
</dbReference>
<keyword evidence="2" id="KW-0238">DNA-binding</keyword>
<accession>A0ABQ4Q2R5</accession>
<dbReference type="PANTHER" id="PTHR44688">
    <property type="entry name" value="DNA-BINDING TRANSCRIPTIONAL ACTIVATOR DEVR_DOSR"/>
    <property type="match status" value="1"/>
</dbReference>
<dbReference type="PROSITE" id="PS00622">
    <property type="entry name" value="HTH_LUXR_1"/>
    <property type="match status" value="1"/>
</dbReference>